<reference evidence="2" key="1">
    <citation type="journal article" date="2019" name="Int. J. Syst. Evol. Microbiol.">
        <title>The Global Catalogue of Microorganisms (GCM) 10K type strain sequencing project: providing services to taxonomists for standard genome sequencing and annotation.</title>
        <authorList>
            <consortium name="The Broad Institute Genomics Platform"/>
            <consortium name="The Broad Institute Genome Sequencing Center for Infectious Disease"/>
            <person name="Wu L."/>
            <person name="Ma J."/>
        </authorList>
    </citation>
    <scope>NUCLEOTIDE SEQUENCE [LARGE SCALE GENOMIC DNA]</scope>
    <source>
        <strain evidence="2">CGMCC 1.15772</strain>
    </source>
</reference>
<evidence type="ECO:0000313" key="2">
    <source>
        <dbReference type="Proteomes" id="UP001596297"/>
    </source>
</evidence>
<sequence>MRRTFCAIALIENYGGDIKVTKEERYFTGHQACDQHYGFGFNWAAGSK</sequence>
<protein>
    <submittedName>
        <fullName evidence="1">Uncharacterized protein</fullName>
    </submittedName>
</protein>
<keyword evidence="2" id="KW-1185">Reference proteome</keyword>
<dbReference type="Proteomes" id="UP001596297">
    <property type="component" value="Unassembled WGS sequence"/>
</dbReference>
<comment type="caution">
    <text evidence="1">The sequence shown here is derived from an EMBL/GenBank/DDBJ whole genome shotgun (WGS) entry which is preliminary data.</text>
</comment>
<dbReference type="RefSeq" id="WP_380083899.1">
    <property type="nucleotide sequence ID" value="NZ_JBHSWD010000002.1"/>
</dbReference>
<organism evidence="1 2">
    <name type="scientific">Deinococcus lacus</name>
    <dbReference type="NCBI Taxonomy" id="392561"/>
    <lineage>
        <taxon>Bacteria</taxon>
        <taxon>Thermotogati</taxon>
        <taxon>Deinococcota</taxon>
        <taxon>Deinococci</taxon>
        <taxon>Deinococcales</taxon>
        <taxon>Deinococcaceae</taxon>
        <taxon>Deinococcus</taxon>
    </lineage>
</organism>
<evidence type="ECO:0000313" key="1">
    <source>
        <dbReference type="EMBL" id="MFC6592777.1"/>
    </source>
</evidence>
<accession>A0ABW1YEG6</accession>
<dbReference type="EMBL" id="JBHSWD010000002">
    <property type="protein sequence ID" value="MFC6592777.1"/>
    <property type="molecule type" value="Genomic_DNA"/>
</dbReference>
<gene>
    <name evidence="1" type="ORF">ACFP81_12735</name>
</gene>
<proteinExistence type="predicted"/>
<name>A0ABW1YEG6_9DEIO</name>